<keyword evidence="2" id="KW-0813">Transport</keyword>
<feature type="transmembrane region" description="Helical" evidence="6">
    <location>
        <begin position="180"/>
        <end position="199"/>
    </location>
</feature>
<keyword evidence="4 6" id="KW-1133">Transmembrane helix</keyword>
<dbReference type="Proteomes" id="UP000191448">
    <property type="component" value="Unassembled WGS sequence"/>
</dbReference>
<evidence type="ECO:0000313" key="8">
    <source>
        <dbReference type="Proteomes" id="UP000191448"/>
    </source>
</evidence>
<evidence type="ECO:0000256" key="6">
    <source>
        <dbReference type="SAM" id="Phobius"/>
    </source>
</evidence>
<reference evidence="7 8" key="1">
    <citation type="submission" date="2016-02" db="EMBL/GenBank/DDBJ databases">
        <title>Genome sequence of Clostridium thermobutyricum DSM 4928.</title>
        <authorList>
            <person name="Poehlein A."/>
            <person name="Daniel R."/>
        </authorList>
    </citation>
    <scope>NUCLEOTIDE SEQUENCE [LARGE SCALE GENOMIC DNA]</scope>
    <source>
        <strain evidence="7 8">DSM 4928</strain>
    </source>
</reference>
<feature type="transmembrane region" description="Helical" evidence="6">
    <location>
        <begin position="371"/>
        <end position="391"/>
    </location>
</feature>
<feature type="transmembrane region" description="Helical" evidence="6">
    <location>
        <begin position="403"/>
        <end position="421"/>
    </location>
</feature>
<keyword evidence="5 6" id="KW-0472">Membrane</keyword>
<comment type="subcellular location">
    <subcellularLocation>
        <location evidence="1">Membrane</location>
        <topology evidence="1">Multi-pass membrane protein</topology>
    </subcellularLocation>
</comment>
<evidence type="ECO:0000313" key="7">
    <source>
        <dbReference type="EMBL" id="OPX48876.1"/>
    </source>
</evidence>
<evidence type="ECO:0000256" key="5">
    <source>
        <dbReference type="ARBA" id="ARBA00023136"/>
    </source>
</evidence>
<evidence type="ECO:0000256" key="2">
    <source>
        <dbReference type="ARBA" id="ARBA00022448"/>
    </source>
</evidence>
<evidence type="ECO:0000256" key="1">
    <source>
        <dbReference type="ARBA" id="ARBA00004141"/>
    </source>
</evidence>
<name>A0A1V4SYI0_9CLOT</name>
<gene>
    <name evidence="7" type="primary">yhdG_1</name>
    <name evidence="7" type="ORF">CLTHE_09890</name>
</gene>
<feature type="transmembrane region" description="Helical" evidence="6">
    <location>
        <begin position="99"/>
        <end position="128"/>
    </location>
</feature>
<feature type="transmembrane region" description="Helical" evidence="6">
    <location>
        <begin position="344"/>
        <end position="365"/>
    </location>
</feature>
<dbReference type="RefSeq" id="WP_080022273.1">
    <property type="nucleotide sequence ID" value="NZ_LTAY01000027.1"/>
</dbReference>
<dbReference type="GO" id="GO:0016020">
    <property type="term" value="C:membrane"/>
    <property type="evidence" value="ECO:0007669"/>
    <property type="project" value="UniProtKB-SubCell"/>
</dbReference>
<sequence>MSIFKTQDIKSVSKHVKSSEKNLGTLDLTLLSIGSVIGTGVMVLTGIVAAKEAGPGVMFSFLIGGIAAAIIVLCYAELCATIPSSGGSYTFLYVTMGEIVAYVAGLAIIIGYILATATVASGWGSYLLNFLGSFGIHFSKEFTTIPSQGGIVNLPAVLSILFITFIISCGTKNSKKVNNIMVFTKIGVILLFVIVGIFYMNTKNWIPFLPYKITGVLSGAATVFFAYCGFDATASAAPYVKNPKKSLPIGLLVSLAVCTFIYVAVSGVLTGITSYIHLNVSDALAYALKLSNRPFIEMIVSLGSVIGILAVIFAGNFSTSQILSTMSIDGLLPKIFGKKDKRDVPYVALWIVGIVGALLAEFVNLNQLANFASLAMLIVYGLISFSIIIFRKKYPNIKREFKTPLVPLLPTLGVACCLFLITNLQESTILIATVIIVILIISYFIYGKKHSKVKEENTI</sequence>
<keyword evidence="3 6" id="KW-0812">Transmembrane</keyword>
<feature type="transmembrane region" description="Helical" evidence="6">
    <location>
        <begin position="148"/>
        <end position="168"/>
    </location>
</feature>
<dbReference type="GO" id="GO:0015171">
    <property type="term" value="F:amino acid transmembrane transporter activity"/>
    <property type="evidence" value="ECO:0007669"/>
    <property type="project" value="TreeGrafter"/>
</dbReference>
<feature type="transmembrane region" description="Helical" evidence="6">
    <location>
        <begin position="28"/>
        <end position="50"/>
    </location>
</feature>
<comment type="caution">
    <text evidence="7">The sequence shown here is derived from an EMBL/GenBank/DDBJ whole genome shotgun (WGS) entry which is preliminary data.</text>
</comment>
<proteinExistence type="predicted"/>
<feature type="transmembrane region" description="Helical" evidence="6">
    <location>
        <begin position="251"/>
        <end position="278"/>
    </location>
</feature>
<dbReference type="EMBL" id="LTAY01000027">
    <property type="protein sequence ID" value="OPX48876.1"/>
    <property type="molecule type" value="Genomic_DNA"/>
</dbReference>
<dbReference type="PANTHER" id="PTHR43243">
    <property type="entry name" value="INNER MEMBRANE TRANSPORTER YGJI-RELATED"/>
    <property type="match status" value="1"/>
</dbReference>
<feature type="transmembrane region" description="Helical" evidence="6">
    <location>
        <begin position="427"/>
        <end position="446"/>
    </location>
</feature>
<evidence type="ECO:0000256" key="4">
    <source>
        <dbReference type="ARBA" id="ARBA00022989"/>
    </source>
</evidence>
<dbReference type="PIRSF" id="PIRSF006060">
    <property type="entry name" value="AA_transporter"/>
    <property type="match status" value="1"/>
</dbReference>
<organism evidence="7 8">
    <name type="scientific">Clostridium thermobutyricum DSM 4928</name>
    <dbReference type="NCBI Taxonomy" id="1121339"/>
    <lineage>
        <taxon>Bacteria</taxon>
        <taxon>Bacillati</taxon>
        <taxon>Bacillota</taxon>
        <taxon>Clostridia</taxon>
        <taxon>Eubacteriales</taxon>
        <taxon>Clostridiaceae</taxon>
        <taxon>Clostridium</taxon>
    </lineage>
</organism>
<feature type="transmembrane region" description="Helical" evidence="6">
    <location>
        <begin position="298"/>
        <end position="323"/>
    </location>
</feature>
<accession>A0A1V4SYI0</accession>
<feature type="transmembrane region" description="Helical" evidence="6">
    <location>
        <begin position="56"/>
        <end position="78"/>
    </location>
</feature>
<dbReference type="InterPro" id="IPR002293">
    <property type="entry name" value="AA/rel_permease1"/>
</dbReference>
<dbReference type="Gene3D" id="1.20.1740.10">
    <property type="entry name" value="Amino acid/polyamine transporter I"/>
    <property type="match status" value="1"/>
</dbReference>
<dbReference type="AlphaFoldDB" id="A0A1V4SYI0"/>
<evidence type="ECO:0000256" key="3">
    <source>
        <dbReference type="ARBA" id="ARBA00022692"/>
    </source>
</evidence>
<dbReference type="Pfam" id="PF13520">
    <property type="entry name" value="AA_permease_2"/>
    <property type="match status" value="1"/>
</dbReference>
<protein>
    <submittedName>
        <fullName evidence="7">Putative amino acid permease YhdG</fullName>
    </submittedName>
</protein>
<dbReference type="OrthoDB" id="9762947at2"/>
<dbReference type="PANTHER" id="PTHR43243:SF4">
    <property type="entry name" value="CATIONIC AMINO ACID TRANSPORTER 4"/>
    <property type="match status" value="1"/>
</dbReference>
<feature type="transmembrane region" description="Helical" evidence="6">
    <location>
        <begin position="211"/>
        <end position="230"/>
    </location>
</feature>